<dbReference type="GO" id="GO:0016192">
    <property type="term" value="P:vesicle-mediated transport"/>
    <property type="evidence" value="ECO:0000318"/>
    <property type="project" value="GO_Central"/>
</dbReference>
<dbReference type="GeneID" id="591507"/>
<reference evidence="20" key="1">
    <citation type="submission" date="2015-02" db="EMBL/GenBank/DDBJ databases">
        <title>Genome sequencing for Strongylocentrotus purpuratus.</title>
        <authorList>
            <person name="Murali S."/>
            <person name="Liu Y."/>
            <person name="Vee V."/>
            <person name="English A."/>
            <person name="Wang M."/>
            <person name="Skinner E."/>
            <person name="Han Y."/>
            <person name="Muzny D.M."/>
            <person name="Worley K.C."/>
            <person name="Gibbs R.A."/>
        </authorList>
    </citation>
    <scope>NUCLEOTIDE SEQUENCE</scope>
</reference>
<dbReference type="FunFam" id="3.40.50.300:FF:000457">
    <property type="entry name" value="ADP-ribosylation factor-like protein 6"/>
    <property type="match status" value="1"/>
</dbReference>
<keyword evidence="7" id="KW-0963">Cytoplasm</keyword>
<evidence type="ECO:0000256" key="1">
    <source>
        <dbReference type="ARBA" id="ARBA00004120"/>
    </source>
</evidence>
<dbReference type="InterPro" id="IPR024156">
    <property type="entry name" value="Small_GTPase_ARF"/>
</dbReference>
<dbReference type="GO" id="GO:0003924">
    <property type="term" value="F:GTPase activity"/>
    <property type="evidence" value="ECO:0007669"/>
    <property type="project" value="InterPro"/>
</dbReference>
<keyword evidence="11 16" id="KW-0342">GTP-binding</keyword>
<feature type="binding site" evidence="16">
    <location>
        <begin position="130"/>
        <end position="133"/>
    </location>
    <ligand>
        <name>GTP</name>
        <dbReference type="ChEBI" id="CHEBI:37565"/>
    </ligand>
</feature>
<dbReference type="GO" id="GO:0060271">
    <property type="term" value="P:cilium assembly"/>
    <property type="evidence" value="ECO:0000318"/>
    <property type="project" value="GO_Central"/>
</dbReference>
<dbReference type="GO" id="GO:0005525">
    <property type="term" value="F:GTP binding"/>
    <property type="evidence" value="ECO:0000318"/>
    <property type="project" value="GO_Central"/>
</dbReference>
<dbReference type="GO" id="GO:0046872">
    <property type="term" value="F:metal ion binding"/>
    <property type="evidence" value="ECO:0007669"/>
    <property type="project" value="UniProtKB-KW"/>
</dbReference>
<feature type="binding site" evidence="16">
    <location>
        <position position="72"/>
    </location>
    <ligand>
        <name>GTP</name>
        <dbReference type="ChEBI" id="CHEBI:37565"/>
    </ligand>
</feature>
<dbReference type="InterPro" id="IPR027417">
    <property type="entry name" value="P-loop_NTPase"/>
</dbReference>
<name>A0A7M7REX1_STRPU</name>
<dbReference type="PANTHER" id="PTHR11711">
    <property type="entry name" value="ADP RIBOSYLATION FACTOR-RELATED"/>
    <property type="match status" value="1"/>
</dbReference>
<evidence type="ECO:0000256" key="10">
    <source>
        <dbReference type="ARBA" id="ARBA00022794"/>
    </source>
</evidence>
<evidence type="ECO:0000313" key="20">
    <source>
        <dbReference type="Proteomes" id="UP000007110"/>
    </source>
</evidence>
<evidence type="ECO:0000256" key="2">
    <source>
        <dbReference type="ARBA" id="ARBA00004430"/>
    </source>
</evidence>
<dbReference type="SMART" id="SM00178">
    <property type="entry name" value="SAR"/>
    <property type="match status" value="1"/>
</dbReference>
<evidence type="ECO:0000256" key="4">
    <source>
        <dbReference type="ARBA" id="ARBA00010290"/>
    </source>
</evidence>
<evidence type="ECO:0000256" key="8">
    <source>
        <dbReference type="ARBA" id="ARBA00022707"/>
    </source>
</evidence>
<keyword evidence="10" id="KW-0970">Cilium biogenesis/degradation</keyword>
<proteinExistence type="inferred from homology"/>
<dbReference type="FunCoup" id="A0A7M7REX1">
    <property type="interactions" value="144"/>
</dbReference>
<organism evidence="19 20">
    <name type="scientific">Strongylocentrotus purpuratus</name>
    <name type="common">Purple sea urchin</name>
    <dbReference type="NCBI Taxonomy" id="7668"/>
    <lineage>
        <taxon>Eukaryota</taxon>
        <taxon>Metazoa</taxon>
        <taxon>Echinodermata</taxon>
        <taxon>Eleutherozoa</taxon>
        <taxon>Echinozoa</taxon>
        <taxon>Echinoidea</taxon>
        <taxon>Euechinoidea</taxon>
        <taxon>Echinacea</taxon>
        <taxon>Camarodonta</taxon>
        <taxon>Echinidea</taxon>
        <taxon>Strongylocentrotidae</taxon>
        <taxon>Strongylocentrotus</taxon>
    </lineage>
</organism>
<keyword evidence="17" id="KW-0479">Metal-binding</keyword>
<evidence type="ECO:0000313" key="19">
    <source>
        <dbReference type="EnsemblMetazoa" id="XP_796160"/>
    </source>
</evidence>
<dbReference type="InParanoid" id="A0A7M7REX1"/>
<evidence type="ECO:0000256" key="18">
    <source>
        <dbReference type="RuleBase" id="RU003925"/>
    </source>
</evidence>
<dbReference type="GO" id="GO:0060170">
    <property type="term" value="C:ciliary membrane"/>
    <property type="evidence" value="ECO:0007669"/>
    <property type="project" value="UniProtKB-SubCell"/>
</dbReference>
<dbReference type="PROSITE" id="PS51419">
    <property type="entry name" value="RAB"/>
    <property type="match status" value="1"/>
</dbReference>
<dbReference type="KEGG" id="spu:591507"/>
<evidence type="ECO:0000256" key="7">
    <source>
        <dbReference type="ARBA" id="ARBA00022490"/>
    </source>
</evidence>
<keyword evidence="6" id="KW-1003">Cell membrane</keyword>
<dbReference type="InterPro" id="IPR005225">
    <property type="entry name" value="Small_GTP-bd"/>
</dbReference>
<feature type="binding site" evidence="17">
    <location>
        <position position="31"/>
    </location>
    <ligand>
        <name>Mg(2+)</name>
        <dbReference type="ChEBI" id="CHEBI:18420"/>
    </ligand>
</feature>
<dbReference type="SUPFAM" id="SSF52540">
    <property type="entry name" value="P-loop containing nucleoside triphosphate hydrolases"/>
    <property type="match status" value="1"/>
</dbReference>
<dbReference type="EnsemblMetazoa" id="XM_030994751">
    <property type="protein sequence ID" value="XP_030850611"/>
    <property type="gene ID" value="LOC591507"/>
</dbReference>
<dbReference type="GO" id="GO:0005737">
    <property type="term" value="C:cytoplasm"/>
    <property type="evidence" value="ECO:0000318"/>
    <property type="project" value="GO_Central"/>
</dbReference>
<protein>
    <recommendedName>
        <fullName evidence="5">ADP-ribosylation factor-like protein 6</fullName>
    </recommendedName>
</protein>
<dbReference type="Proteomes" id="UP000007110">
    <property type="component" value="Unassembled WGS sequence"/>
</dbReference>
<dbReference type="SMART" id="SM00175">
    <property type="entry name" value="RAB"/>
    <property type="match status" value="1"/>
</dbReference>
<dbReference type="OMA" id="NKPWHIC"/>
<feature type="binding site" evidence="16">
    <location>
        <begin position="24"/>
        <end position="31"/>
    </location>
    <ligand>
        <name>GTP</name>
        <dbReference type="ChEBI" id="CHEBI:37565"/>
    </ligand>
</feature>
<evidence type="ECO:0000256" key="15">
    <source>
        <dbReference type="ARBA" id="ARBA00023288"/>
    </source>
</evidence>
<evidence type="ECO:0000256" key="11">
    <source>
        <dbReference type="ARBA" id="ARBA00023134"/>
    </source>
</evidence>
<keyword evidence="9 16" id="KW-0547">Nucleotide-binding</keyword>
<dbReference type="CDD" id="cd04157">
    <property type="entry name" value="Arl6"/>
    <property type="match status" value="1"/>
</dbReference>
<feature type="binding site" evidence="17">
    <location>
        <position position="50"/>
    </location>
    <ligand>
        <name>Mg(2+)</name>
        <dbReference type="ChEBI" id="CHEBI:18420"/>
    </ligand>
</feature>
<keyword evidence="12" id="KW-0472">Membrane</keyword>
<keyword evidence="13" id="KW-0206">Cytoskeleton</keyword>
<dbReference type="CTD" id="84100"/>
<evidence type="ECO:0000256" key="17">
    <source>
        <dbReference type="PIRSR" id="PIRSR606689-2"/>
    </source>
</evidence>
<keyword evidence="8" id="KW-0519">Myristate</keyword>
<dbReference type="GO" id="GO:0006886">
    <property type="term" value="P:intracellular protein transport"/>
    <property type="evidence" value="ECO:0000318"/>
    <property type="project" value="GO_Central"/>
</dbReference>
<evidence type="ECO:0000256" key="9">
    <source>
        <dbReference type="ARBA" id="ARBA00022741"/>
    </source>
</evidence>
<keyword evidence="14" id="KW-0966">Cell projection</keyword>
<evidence type="ECO:0000256" key="16">
    <source>
        <dbReference type="PIRSR" id="PIRSR606689-1"/>
    </source>
</evidence>
<keyword evidence="20" id="KW-1185">Reference proteome</keyword>
<dbReference type="InterPro" id="IPR041839">
    <property type="entry name" value="Arl6"/>
</dbReference>
<dbReference type="OrthoDB" id="442317at2759"/>
<dbReference type="RefSeq" id="XP_030850611.1">
    <property type="nucleotide sequence ID" value="XM_030994751.1"/>
</dbReference>
<evidence type="ECO:0000256" key="12">
    <source>
        <dbReference type="ARBA" id="ARBA00023136"/>
    </source>
</evidence>
<evidence type="ECO:0000256" key="6">
    <source>
        <dbReference type="ARBA" id="ARBA00022475"/>
    </source>
</evidence>
<dbReference type="GO" id="GO:0005930">
    <property type="term" value="C:axoneme"/>
    <property type="evidence" value="ECO:0000318"/>
    <property type="project" value="GO_Central"/>
</dbReference>
<evidence type="ECO:0000256" key="5">
    <source>
        <dbReference type="ARBA" id="ARBA00019766"/>
    </source>
</evidence>
<evidence type="ECO:0000256" key="14">
    <source>
        <dbReference type="ARBA" id="ARBA00023273"/>
    </source>
</evidence>
<dbReference type="Pfam" id="PF00025">
    <property type="entry name" value="Arf"/>
    <property type="match status" value="1"/>
</dbReference>
<keyword evidence="17" id="KW-0460">Magnesium</keyword>
<dbReference type="NCBIfam" id="TIGR00231">
    <property type="entry name" value="small_GTP"/>
    <property type="match status" value="1"/>
</dbReference>
<dbReference type="Gene3D" id="3.40.50.300">
    <property type="entry name" value="P-loop containing nucleotide triphosphate hydrolases"/>
    <property type="match status" value="1"/>
</dbReference>
<reference evidence="19" key="2">
    <citation type="submission" date="2021-01" db="UniProtKB">
        <authorList>
            <consortium name="EnsemblMetazoa"/>
        </authorList>
    </citation>
    <scope>IDENTIFICATION</scope>
</reference>
<dbReference type="PROSITE" id="PS51417">
    <property type="entry name" value="ARF"/>
    <property type="match status" value="1"/>
</dbReference>
<keyword evidence="15" id="KW-0449">Lipoprotein</keyword>
<dbReference type="AlphaFoldDB" id="A0A7M7REX1"/>
<dbReference type="EnsemblMetazoa" id="XM_791067">
    <property type="protein sequence ID" value="XP_796160"/>
    <property type="gene ID" value="LOC591507"/>
</dbReference>
<dbReference type="RefSeq" id="XP_796160.4">
    <property type="nucleotide sequence ID" value="XM_791067.5"/>
</dbReference>
<dbReference type="PRINTS" id="PR00328">
    <property type="entry name" value="SAR1GTPBP"/>
</dbReference>
<dbReference type="SMART" id="SM00177">
    <property type="entry name" value="ARF"/>
    <property type="match status" value="1"/>
</dbReference>
<accession>A0A7M7REX1</accession>
<sequence>MGLLDYFARLFGSSKKEAQVLCVGLDNSGKSTIINRLKPDESTSEDIVATVGFTVERFQTPGVRFTVFDMSGQGRYRNLWEHYYKDAQAIMFVIDSSDKMRVVVAKEELDMLLDHPDIRVRTIPVLFFANKMDLRESLTSVQCSRLLELEKIKNKQWHICASNALTGEGLHEGVQWLSDQIKL</sequence>
<dbReference type="InterPro" id="IPR006689">
    <property type="entry name" value="Small_GTPase_ARF/SAR"/>
</dbReference>
<dbReference type="GO" id="GO:0061512">
    <property type="term" value="P:protein localization to cilium"/>
    <property type="evidence" value="ECO:0000318"/>
    <property type="project" value="GO_Central"/>
</dbReference>
<evidence type="ECO:0000256" key="13">
    <source>
        <dbReference type="ARBA" id="ARBA00023212"/>
    </source>
</evidence>
<evidence type="ECO:0000256" key="3">
    <source>
        <dbReference type="ARBA" id="ARBA00004522"/>
    </source>
</evidence>
<comment type="subcellular location">
    <subcellularLocation>
        <location evidence="3">Cell projection</location>
        <location evidence="3">Cilium membrane</location>
        <topology evidence="3">Peripheral membrane protein</topology>
        <orientation evidence="3">Cytoplasmic side</orientation>
    </subcellularLocation>
    <subcellularLocation>
        <location evidence="2">Cytoplasm</location>
        <location evidence="2">Cytoskeleton</location>
        <location evidence="2">Cilium axoneme</location>
    </subcellularLocation>
    <subcellularLocation>
        <location evidence="1">Cytoplasm</location>
        <location evidence="1">Cytoskeleton</location>
        <location evidence="1">Cilium basal body</location>
    </subcellularLocation>
</comment>
<comment type="similarity">
    <text evidence="4 18">Belongs to the small GTPase superfamily. Arf family.</text>
</comment>